<dbReference type="EMBL" id="LOMY01000007">
    <property type="protein sequence ID" value="OCQ54668.1"/>
    <property type="molecule type" value="Genomic_DNA"/>
</dbReference>
<evidence type="ECO:0008006" key="4">
    <source>
        <dbReference type="Google" id="ProtNLM"/>
    </source>
</evidence>
<organism evidence="2 3">
    <name type="scientific">Photorhabdus australis subsp. thailandensis</name>
    <dbReference type="NCBI Taxonomy" id="2805096"/>
    <lineage>
        <taxon>Bacteria</taxon>
        <taxon>Pseudomonadati</taxon>
        <taxon>Pseudomonadota</taxon>
        <taxon>Gammaproteobacteria</taxon>
        <taxon>Enterobacterales</taxon>
        <taxon>Morganellaceae</taxon>
        <taxon>Photorhabdus</taxon>
    </lineage>
</organism>
<proteinExistence type="predicted"/>
<evidence type="ECO:0000313" key="3">
    <source>
        <dbReference type="Proteomes" id="UP000093476"/>
    </source>
</evidence>
<comment type="caution">
    <text evidence="2">The sequence shown here is derived from an EMBL/GenBank/DDBJ whole genome shotgun (WGS) entry which is preliminary data.</text>
</comment>
<evidence type="ECO:0000256" key="1">
    <source>
        <dbReference type="SAM" id="Phobius"/>
    </source>
</evidence>
<name>A0A1C0U9R7_9GAMM</name>
<accession>A0A1C0U9R7</accession>
<reference evidence="2 3" key="1">
    <citation type="submission" date="2015-12" db="EMBL/GenBank/DDBJ databases">
        <title>Genome comparisons provide insights into the role of secondary metabolites in the pathogenic phase of the Photorhabdus life cycle.</title>
        <authorList>
            <person name="Tobias N.J."/>
            <person name="Mishra B."/>
            <person name="Gupta D.K."/>
            <person name="Thines M."/>
            <person name="Stinear T.P."/>
            <person name="Bode H.B."/>
        </authorList>
    </citation>
    <scope>NUCLEOTIDE SEQUENCE [LARGE SCALE GENOMIC DNA]</scope>
    <source>
        <strain evidence="2 3">PB68.1</strain>
    </source>
</reference>
<dbReference type="AlphaFoldDB" id="A0A1C0U9R7"/>
<dbReference type="RefSeq" id="WP_065821689.1">
    <property type="nucleotide sequence ID" value="NZ_CAWMQZ010000007.1"/>
</dbReference>
<feature type="transmembrane region" description="Helical" evidence="1">
    <location>
        <begin position="75"/>
        <end position="104"/>
    </location>
</feature>
<gene>
    <name evidence="2" type="ORF">Ppb6_00129</name>
</gene>
<keyword evidence="3" id="KW-1185">Reference proteome</keyword>
<feature type="transmembrane region" description="Helical" evidence="1">
    <location>
        <begin position="38"/>
        <end position="55"/>
    </location>
</feature>
<sequence length="109" mass="11738">MALINCPECSNSVSDTSIKCPTCGVQLRKPKRSFFGKIIKWVFIAFNVLMAYWLIGGMNAATENMDQLSNAEQIGAAIGTGLGAAMIMGIWLVGDIILGIFVLLTRPKA</sequence>
<keyword evidence="1" id="KW-0472">Membrane</keyword>
<keyword evidence="1" id="KW-1133">Transmembrane helix</keyword>
<dbReference type="PATRIC" id="fig|286156.4.peg.167"/>
<evidence type="ECO:0000313" key="2">
    <source>
        <dbReference type="EMBL" id="OCQ54668.1"/>
    </source>
</evidence>
<protein>
    <recommendedName>
        <fullName evidence="4">Zinc ribbon domain-containing protein</fullName>
    </recommendedName>
</protein>
<keyword evidence="1" id="KW-0812">Transmembrane</keyword>
<dbReference type="Proteomes" id="UP000093476">
    <property type="component" value="Unassembled WGS sequence"/>
</dbReference>